<feature type="compositionally biased region" description="Polar residues" evidence="1">
    <location>
        <begin position="7"/>
        <end position="25"/>
    </location>
</feature>
<keyword evidence="3" id="KW-1185">Reference proteome</keyword>
<proteinExistence type="predicted"/>
<reference evidence="2" key="2">
    <citation type="submission" date="2020-09" db="EMBL/GenBank/DDBJ databases">
        <authorList>
            <person name="Sun Q."/>
            <person name="Ohkuma M."/>
        </authorList>
    </citation>
    <scope>NUCLEOTIDE SEQUENCE</scope>
    <source>
        <strain evidence="2">JCM 19596</strain>
    </source>
</reference>
<dbReference type="Proteomes" id="UP000607197">
    <property type="component" value="Unassembled WGS sequence"/>
</dbReference>
<feature type="region of interest" description="Disordered" evidence="1">
    <location>
        <begin position="1"/>
        <end position="26"/>
    </location>
</feature>
<evidence type="ECO:0000313" key="2">
    <source>
        <dbReference type="EMBL" id="GGL73464.1"/>
    </source>
</evidence>
<gene>
    <name evidence="2" type="ORF">GCM10009039_34470</name>
</gene>
<protein>
    <recommendedName>
        <fullName evidence="4">AbrB/MazE/SpoVT family DNA-binding domain-containing protein</fullName>
    </recommendedName>
</protein>
<evidence type="ECO:0000313" key="3">
    <source>
        <dbReference type="Proteomes" id="UP000607197"/>
    </source>
</evidence>
<name>A0A830FNQ1_9EURY</name>
<comment type="caution">
    <text evidence="2">The sequence shown here is derived from an EMBL/GenBank/DDBJ whole genome shotgun (WGS) entry which is preliminary data.</text>
</comment>
<organism evidence="2 3">
    <name type="scientific">Halocalculus aciditolerans</name>
    <dbReference type="NCBI Taxonomy" id="1383812"/>
    <lineage>
        <taxon>Archaea</taxon>
        <taxon>Methanobacteriati</taxon>
        <taxon>Methanobacteriota</taxon>
        <taxon>Stenosarchaea group</taxon>
        <taxon>Halobacteria</taxon>
        <taxon>Halobacteriales</taxon>
        <taxon>Halobacteriaceae</taxon>
        <taxon>Halocalculus</taxon>
    </lineage>
</organism>
<evidence type="ECO:0008006" key="4">
    <source>
        <dbReference type="Google" id="ProtNLM"/>
    </source>
</evidence>
<reference evidence="2" key="1">
    <citation type="journal article" date="2014" name="Int. J. Syst. Evol. Microbiol.">
        <title>Complete genome sequence of Corynebacterium casei LMG S-19264T (=DSM 44701T), isolated from a smear-ripened cheese.</title>
        <authorList>
            <consortium name="US DOE Joint Genome Institute (JGI-PGF)"/>
            <person name="Walter F."/>
            <person name="Albersmeier A."/>
            <person name="Kalinowski J."/>
            <person name="Ruckert C."/>
        </authorList>
    </citation>
    <scope>NUCLEOTIDE SEQUENCE</scope>
    <source>
        <strain evidence="2">JCM 19596</strain>
    </source>
</reference>
<accession>A0A830FNQ1</accession>
<dbReference type="RefSeq" id="WP_188981059.1">
    <property type="nucleotide sequence ID" value="NZ_BMPG01000010.1"/>
</dbReference>
<dbReference type="EMBL" id="BMPG01000010">
    <property type="protein sequence ID" value="GGL73464.1"/>
    <property type="molecule type" value="Genomic_DNA"/>
</dbReference>
<sequence length="64" mass="7104">MPEETHSGNTTAQGHHQNDSVSATIPQDVAKAHGIEDGDLIHFETADSDETVRFWNLSENRDDE</sequence>
<dbReference type="AlphaFoldDB" id="A0A830FNQ1"/>
<evidence type="ECO:0000256" key="1">
    <source>
        <dbReference type="SAM" id="MobiDB-lite"/>
    </source>
</evidence>